<dbReference type="Pfam" id="PF13623">
    <property type="entry name" value="SurA_N_2"/>
    <property type="match status" value="1"/>
</dbReference>
<name>A0A0A3JQE4_9BACL</name>
<dbReference type="EC" id="5.2.1.8" evidence="2"/>
<gene>
    <name evidence="10" type="ORF">CD30_17465</name>
</gene>
<dbReference type="SUPFAM" id="SSF109998">
    <property type="entry name" value="Triger factor/SurA peptide-binding domain-like"/>
    <property type="match status" value="1"/>
</dbReference>
<evidence type="ECO:0000256" key="8">
    <source>
        <dbReference type="SAM" id="Phobius"/>
    </source>
</evidence>
<dbReference type="PANTHER" id="PTHR47245">
    <property type="entry name" value="PEPTIDYLPROLYL ISOMERASE"/>
    <property type="match status" value="1"/>
</dbReference>
<dbReference type="PROSITE" id="PS50198">
    <property type="entry name" value="PPIC_PPIASE_2"/>
    <property type="match status" value="1"/>
</dbReference>
<evidence type="ECO:0000256" key="5">
    <source>
        <dbReference type="ARBA" id="ARBA00023235"/>
    </source>
</evidence>
<comment type="catalytic activity">
    <reaction evidence="1">
        <text>[protein]-peptidylproline (omega=180) = [protein]-peptidylproline (omega=0)</text>
        <dbReference type="Rhea" id="RHEA:16237"/>
        <dbReference type="Rhea" id="RHEA-COMP:10747"/>
        <dbReference type="Rhea" id="RHEA-COMP:10748"/>
        <dbReference type="ChEBI" id="CHEBI:83833"/>
        <dbReference type="ChEBI" id="CHEBI:83834"/>
        <dbReference type="EC" id="5.2.1.8"/>
    </reaction>
</comment>
<dbReference type="PANTHER" id="PTHR47245:SF1">
    <property type="entry name" value="FOLDASE PROTEIN PRSA"/>
    <property type="match status" value="1"/>
</dbReference>
<feature type="compositionally biased region" description="Polar residues" evidence="7">
    <location>
        <begin position="14"/>
        <end position="23"/>
    </location>
</feature>
<dbReference type="Gene3D" id="3.10.50.40">
    <property type="match status" value="1"/>
</dbReference>
<dbReference type="InterPro" id="IPR027304">
    <property type="entry name" value="Trigger_fact/SurA_dom_sf"/>
</dbReference>
<dbReference type="AlphaFoldDB" id="A0A0A3JQE4"/>
<comment type="caution">
    <text evidence="10">The sequence shown here is derived from an EMBL/GenBank/DDBJ whole genome shotgun (WGS) entry which is preliminary data.</text>
</comment>
<dbReference type="eggNOG" id="COG0760">
    <property type="taxonomic scope" value="Bacteria"/>
</dbReference>
<feature type="compositionally biased region" description="Low complexity" evidence="7">
    <location>
        <begin position="1"/>
        <end position="13"/>
    </location>
</feature>
<dbReference type="Pfam" id="PF13145">
    <property type="entry name" value="Rotamase_2"/>
    <property type="match status" value="1"/>
</dbReference>
<keyword evidence="8" id="KW-0812">Transmembrane</keyword>
<dbReference type="Gene3D" id="1.10.4030.10">
    <property type="entry name" value="Porin chaperone SurA, peptide-binding domain"/>
    <property type="match status" value="1"/>
</dbReference>
<dbReference type="RefSeq" id="WP_036179551.1">
    <property type="nucleotide sequence ID" value="NZ_AVCZ01000052.1"/>
</dbReference>
<evidence type="ECO:0000313" key="10">
    <source>
        <dbReference type="EMBL" id="KGR89237.1"/>
    </source>
</evidence>
<sequence>MKSRNNNNQNIQQRTTSSENKTPLSKRRLKTKPTLTVLAILLVGNVFWFVLWILASFNSGSSSSEAVATVDGETITRQQWMASMENLYGKETLHSLINEKVMEKAAKAYGIQVNDEEIDLELSLIRSTQDGTDHSLEILEDTQLRQKVRSQLILEKVLTKDIVIEEEAVLKFYEENKNLFNIPTTYRTSLIVVNNINDAQSVKQELTNGSEFSVLARERSLDTSSASLGGNIGYITTSQTNIDPEIPKVIENLEMNEISEPFLLSDGQYGIAYVTEIIESKSFTYEEVQEHIKRELAIDQLSSTVTPEMFWDEFKASSFYLN</sequence>
<reference evidence="10 11" key="1">
    <citation type="submission" date="2014-02" db="EMBL/GenBank/DDBJ databases">
        <title>Draft genome sequence of Lysinibacillus massiliensis CCUG 49529.</title>
        <authorList>
            <person name="Zhang F."/>
            <person name="Wang G."/>
            <person name="Zhang L."/>
        </authorList>
    </citation>
    <scope>NUCLEOTIDE SEQUENCE [LARGE SCALE GENOMIC DNA]</scope>
    <source>
        <strain evidence="10 11">CCUG 49529</strain>
    </source>
</reference>
<evidence type="ECO:0000256" key="3">
    <source>
        <dbReference type="ARBA" id="ARBA00022729"/>
    </source>
</evidence>
<keyword evidence="11" id="KW-1185">Reference proteome</keyword>
<dbReference type="OrthoDB" id="2677468at2"/>
<keyword evidence="4 6" id="KW-0697">Rotamase</keyword>
<evidence type="ECO:0000256" key="2">
    <source>
        <dbReference type="ARBA" id="ARBA00013194"/>
    </source>
</evidence>
<dbReference type="PROSITE" id="PS01096">
    <property type="entry name" value="PPIC_PPIASE_1"/>
    <property type="match status" value="1"/>
</dbReference>
<dbReference type="InterPro" id="IPR000297">
    <property type="entry name" value="PPIase_PpiC"/>
</dbReference>
<keyword evidence="3" id="KW-0732">Signal</keyword>
<dbReference type="InterPro" id="IPR023058">
    <property type="entry name" value="PPIase_PpiC_CS"/>
</dbReference>
<evidence type="ECO:0000313" key="11">
    <source>
        <dbReference type="Proteomes" id="UP000030595"/>
    </source>
</evidence>
<keyword evidence="5 6" id="KW-0413">Isomerase</keyword>
<dbReference type="InterPro" id="IPR046357">
    <property type="entry name" value="PPIase_dom_sf"/>
</dbReference>
<feature type="region of interest" description="Disordered" evidence="7">
    <location>
        <begin position="1"/>
        <end position="27"/>
    </location>
</feature>
<evidence type="ECO:0000256" key="1">
    <source>
        <dbReference type="ARBA" id="ARBA00000971"/>
    </source>
</evidence>
<proteinExistence type="predicted"/>
<keyword evidence="8" id="KW-1133">Transmembrane helix</keyword>
<dbReference type="SUPFAM" id="SSF54534">
    <property type="entry name" value="FKBP-like"/>
    <property type="match status" value="1"/>
</dbReference>
<keyword evidence="8" id="KW-0472">Membrane</keyword>
<dbReference type="EMBL" id="JPVQ01000052">
    <property type="protein sequence ID" value="KGR89237.1"/>
    <property type="molecule type" value="Genomic_DNA"/>
</dbReference>
<feature type="domain" description="PpiC" evidence="9">
    <location>
        <begin position="183"/>
        <end position="275"/>
    </location>
</feature>
<accession>A0A0A3JQE4</accession>
<protein>
    <recommendedName>
        <fullName evidence="2">peptidylprolyl isomerase</fullName>
        <ecNumber evidence="2">5.2.1.8</ecNumber>
    </recommendedName>
</protein>
<feature type="transmembrane region" description="Helical" evidence="8">
    <location>
        <begin position="35"/>
        <end position="55"/>
    </location>
</feature>
<organism evidence="10 11">
    <name type="scientific">Ureibacillus massiliensis 4400831 = CIP 108448 = CCUG 49529</name>
    <dbReference type="NCBI Taxonomy" id="1211035"/>
    <lineage>
        <taxon>Bacteria</taxon>
        <taxon>Bacillati</taxon>
        <taxon>Bacillota</taxon>
        <taxon>Bacilli</taxon>
        <taxon>Bacillales</taxon>
        <taxon>Caryophanaceae</taxon>
        <taxon>Ureibacillus</taxon>
    </lineage>
</organism>
<evidence type="ECO:0000256" key="7">
    <source>
        <dbReference type="SAM" id="MobiDB-lite"/>
    </source>
</evidence>
<dbReference type="InterPro" id="IPR050245">
    <property type="entry name" value="PrsA_foldase"/>
</dbReference>
<dbReference type="Proteomes" id="UP000030595">
    <property type="component" value="Unassembled WGS sequence"/>
</dbReference>
<evidence type="ECO:0000256" key="6">
    <source>
        <dbReference type="PROSITE-ProRule" id="PRU00278"/>
    </source>
</evidence>
<dbReference type="GO" id="GO:0003755">
    <property type="term" value="F:peptidyl-prolyl cis-trans isomerase activity"/>
    <property type="evidence" value="ECO:0007669"/>
    <property type="project" value="UniProtKB-KW"/>
</dbReference>
<evidence type="ECO:0000256" key="4">
    <source>
        <dbReference type="ARBA" id="ARBA00023110"/>
    </source>
</evidence>
<evidence type="ECO:0000259" key="9">
    <source>
        <dbReference type="PROSITE" id="PS50198"/>
    </source>
</evidence>